<evidence type="ECO:0000259" key="12">
    <source>
        <dbReference type="Pfam" id="PF24657"/>
    </source>
</evidence>
<feature type="domain" description="DUF7599" evidence="10">
    <location>
        <begin position="237"/>
        <end position="315"/>
    </location>
</feature>
<dbReference type="InterPro" id="IPR056062">
    <property type="entry name" value="DUF7645"/>
</dbReference>
<keyword evidence="5" id="KW-0539">Nucleus</keyword>
<dbReference type="InterPro" id="IPR056020">
    <property type="entry name" value="DUF7599"/>
</dbReference>
<evidence type="ECO:0000259" key="10">
    <source>
        <dbReference type="Pfam" id="PF24538"/>
    </source>
</evidence>
<keyword evidence="2" id="KW-0597">Phosphoprotein</keyword>
<dbReference type="Pfam" id="PF23704">
    <property type="entry name" value="WHD_GTF3C1_N"/>
    <property type="match status" value="1"/>
</dbReference>
<feature type="region of interest" description="Disordered" evidence="6">
    <location>
        <begin position="1969"/>
        <end position="1989"/>
    </location>
</feature>
<evidence type="ECO:0000259" key="9">
    <source>
        <dbReference type="Pfam" id="PF24101"/>
    </source>
</evidence>
<comment type="caution">
    <text evidence="14">The sequence shown here is derived from an EMBL/GenBank/DDBJ whole genome shotgun (WGS) entry which is preliminary data.</text>
</comment>
<feature type="domain" description="GTF3C1 extended winged-helix" evidence="9">
    <location>
        <begin position="567"/>
        <end position="674"/>
    </location>
</feature>
<sequence length="2155" mass="239811">MDTLVSDALQELAVEGPEGCTLIKLWSLIQDAAAEARISLAGPQKQYLWQELLQVPAIVLSLPKSVFITASDPRIQLADSAEKLGVNIVAPEGLRDGSLGLYDLKVCDARLSKEQRDILERIAKSRTNGITQSQLSKELKVTGNKIFYLVKMLESRGLVVRQTTLVRTEESKTPIVATNLLHLTRYAKDLTLSSHQRFEILRKSKDDNTEAGDSLGDDAEGDELVAKTKGGDYVIQDDFPAMEKICQKLEETEDRVLVVGDLKGSLGYRQAVGHRTWRRLMKRLQDAGVVEVFNAQIDRKIRPCVRLLKSFDKKALGGVSEETDGENTVKRGKITDMVMELSIDQQIYHLVDQSGSDGVQMMEVFNRLGLQNKRNYCRVATMLARQCLVSEAENHKRSTLYRLKTADRATGAAAAAAPFMSRNDSGEASPEVLAIMTRSDSEQPSLATSDDPQTSGFIMDGGHASQAETPNSIVPSLVTEVQQREKNARSSRKQAETAQEVGGRKVREKERKELLILNRDILTHEKENDICDLAPSVVENSESITSPVEQALPTRTTQNHSGFQVPTTTRAQRELRILEKLQAERFILRVELHRWLEEIENRKDTMLDRKTLSRILQAFQREGRCKCVLLSMPGLTNCGRQRTAEVVLLPSVIVDEKVLNKVHEKVRKFDMECRGYGLSRAKKKDDLPVLNGVKRMHSSLPKMKHRVTKFDTVKSGSWSMQANGFINAKMVRVSMLHHFLWSYITSFSDDSQVCGAFRRSDGTLGGGHKTFSLASAVKRMPLELFLQIIGSVHRIEDCTKWCEQGLRLCDLPTETFSLFLDVGATGRLSWLVDVLRRLKLVRLVMGSHQQLLESQQDLRNCSLSAVLTYAMESEPYLEEPAPSPLPSFSLENYDTSPRARHEFSISTKDGLDAYWQTLEYFYSGAQPAVARHSFPGYSVPELFGLRSWTTIRVMSTEQRQELLKRIGAGGMDKRKSAQECAQIAKDLSLSLYQVLRVSYEKNRIYRLQKLAQAGQTQVPKKRNTSTGQSVKSSNSKAYRKLMVDVDEVREQSDKEEPHTAVDEGEGEGRELDDEEDTEGIQGEFSFVSDLRPSRPPRARRIVWSEGSDRLLISAYAKQRASLGAGFPRVDWNTMEHLPAPPAACRRRMSMMKADIVVRKAILSLCSLVAARYVRHLELQGVQAGFTADLNISSAAAAADSETSDMRQMHALTDIQSTNPVNAGEQSETENTGNDYSWDDMTEPFLAAALDEIIRCRKVAKASGNKRSAPVAPRKTKRTNPEAILEPENNADTPEDVSGRDIAESLSRNITDPHKGHVAFAVARAMSSLWPSSSEKDSSRLNAADARETHTGDEDPATTHLGGPPVAHFTTAAGPSRKMRKSLPKLLRKPSVDSGLSTEQQVRKSIGVANAVEIVKLVLLNSMQEKELVGPLVETVQRFREDEVFTAVKYLREHGLLMAGQGAQTFVLSPKFFHDCSASRFPVGAGHQWRKSAQWVTENLDKMEEDWVPVPPEQQESQLAHLLSLVSTGEFAFNPSLPAKDIGEVEERTGRRPASHRPSVVQGEDAFDADSQTTANKYWSCERRERGFPGIDISLMRSNRTLPCILSKYCGKEDFGEPSLPADDRLLPGQRTSNSQDCSPMIIEQAETVTLDDDAPVPGLTGEKDGNSGADSSRSWSKYCEDDRNQTLPEEYGTSSQDATKHSQAVNSSAASTRPEGCIDVGQESEGSLHRTEGNDTGDDGQDTTGKESHARDSAAAGGREAIVASDHPADADFEAQENSGTEPRGILDRPERNEQLRSKATVSTEDISVLGSLTRVPTTVSTPCLDAEFSSDDKVDTTDLVCFDEHTSSRDCARISVLEDCVRFISRRKADCEMDSEIRRKDSEVLRGVYVAVARAGAEGLAMETLVEDLQKNGVDVGRCQSVVSDCVEFLESFGLVKKVNAFDHLRVLEMSHSKRFFINPVPSNGNCRKRKFNSETNIPETSDKRQKNFSSDVIERAGRFDSMDRRRIDQTSGYTAGSARTGEHRVISLRHRDEDDRDDSSVESVGIVPWLDRHGSLHPSMFRSLSRRVMGIVVGHPGISEDMLIEQLKVLNPQSARQLLQLLEADGHLFSRPVMQHKVEVPRLFRKLVKESHPSHDSKYVKHYFSNAMSGGFL</sequence>
<dbReference type="InterPro" id="IPR036390">
    <property type="entry name" value="WH_DNA-bd_sf"/>
</dbReference>
<dbReference type="InterPro" id="IPR035625">
    <property type="entry name" value="Tfc3-like_eWH"/>
</dbReference>
<dbReference type="Pfam" id="PF24658">
    <property type="entry name" value="DUF7647"/>
    <property type="match status" value="1"/>
</dbReference>
<reference evidence="14 15" key="1">
    <citation type="submission" date="2024-09" db="EMBL/GenBank/DDBJ databases">
        <title>Chromosome-scale assembly of Riccia sorocarpa.</title>
        <authorList>
            <person name="Paukszto L."/>
        </authorList>
    </citation>
    <scope>NUCLEOTIDE SEQUENCE [LARGE SCALE GENOMIC DNA]</scope>
    <source>
        <strain evidence="14">LP-2024</strain>
        <tissue evidence="14">Aerial parts of the thallus</tissue>
    </source>
</reference>
<name>A0ABD3IBQ9_9MARC</name>
<evidence type="ECO:0008006" key="16">
    <source>
        <dbReference type="Google" id="ProtNLM"/>
    </source>
</evidence>
<dbReference type="SUPFAM" id="SSF46785">
    <property type="entry name" value="Winged helix' DNA-binding domain"/>
    <property type="match status" value="1"/>
</dbReference>
<feature type="domain" description="General transcription factor 3C polypeptide 1 winged-helix" evidence="8">
    <location>
        <begin position="1"/>
        <end position="102"/>
    </location>
</feature>
<feature type="region of interest" description="Disordered" evidence="6">
    <location>
        <begin position="1015"/>
        <end position="1034"/>
    </location>
</feature>
<evidence type="ECO:0000256" key="6">
    <source>
        <dbReference type="SAM" id="MobiDB-lite"/>
    </source>
</evidence>
<proteinExistence type="predicted"/>
<feature type="domain" description="DUF7647" evidence="13">
    <location>
        <begin position="768"/>
        <end position="949"/>
    </location>
</feature>
<feature type="region of interest" description="Disordered" evidence="6">
    <location>
        <begin position="1212"/>
        <end position="1237"/>
    </location>
</feature>
<dbReference type="Pfam" id="PF24101">
    <property type="entry name" value="WHD_GTF3C1"/>
    <property type="match status" value="1"/>
</dbReference>
<feature type="compositionally biased region" description="Polar residues" evidence="6">
    <location>
        <begin position="1692"/>
        <end position="1711"/>
    </location>
</feature>
<feature type="domain" description="B-block binding subunit of TFIIIC" evidence="7">
    <location>
        <begin position="113"/>
        <end position="189"/>
    </location>
</feature>
<evidence type="ECO:0000256" key="4">
    <source>
        <dbReference type="ARBA" id="ARBA00023163"/>
    </source>
</evidence>
<dbReference type="PANTHER" id="PTHR15180">
    <property type="entry name" value="GENERAL TRANSCRIPTION FACTOR 3C POLYPEPTIDE 1"/>
    <property type="match status" value="1"/>
</dbReference>
<dbReference type="Pfam" id="PF24538">
    <property type="entry name" value="DUF7599"/>
    <property type="match status" value="1"/>
</dbReference>
<feature type="compositionally biased region" description="Basic and acidic residues" evidence="6">
    <location>
        <begin position="1785"/>
        <end position="1797"/>
    </location>
</feature>
<dbReference type="Pfam" id="PF24655">
    <property type="entry name" value="DUF7645"/>
    <property type="match status" value="1"/>
</dbReference>
<feature type="compositionally biased region" description="Polar residues" evidence="6">
    <location>
        <begin position="1213"/>
        <end position="1234"/>
    </location>
</feature>
<dbReference type="InterPro" id="IPR056063">
    <property type="entry name" value="DUF7646"/>
</dbReference>
<evidence type="ECO:0000259" key="7">
    <source>
        <dbReference type="Pfam" id="PF04182"/>
    </source>
</evidence>
<dbReference type="InterPro" id="IPR036388">
    <property type="entry name" value="WH-like_DNA-bd_sf"/>
</dbReference>
<feature type="domain" description="DUF7645" evidence="11">
    <location>
        <begin position="951"/>
        <end position="1009"/>
    </location>
</feature>
<evidence type="ECO:0000313" key="15">
    <source>
        <dbReference type="Proteomes" id="UP001633002"/>
    </source>
</evidence>
<dbReference type="CDD" id="cd16169">
    <property type="entry name" value="Tau138_eWH"/>
    <property type="match status" value="1"/>
</dbReference>
<feature type="region of interest" description="Disordered" evidence="6">
    <location>
        <begin position="1261"/>
        <end position="1297"/>
    </location>
</feature>
<dbReference type="InterPro" id="IPR044210">
    <property type="entry name" value="Tfc3-like"/>
</dbReference>
<keyword evidence="3" id="KW-0238">DNA-binding</keyword>
<feature type="compositionally biased region" description="Polar residues" evidence="6">
    <location>
        <begin position="442"/>
        <end position="456"/>
    </location>
</feature>
<comment type="subcellular location">
    <subcellularLocation>
        <location evidence="1">Nucleus</location>
    </subcellularLocation>
</comment>
<dbReference type="InterPro" id="IPR056428">
    <property type="entry name" value="WH_GTF3C1"/>
</dbReference>
<feature type="domain" description="DUF7646" evidence="12">
    <location>
        <begin position="330"/>
        <end position="408"/>
    </location>
</feature>
<accession>A0ABD3IBQ9</accession>
<feature type="compositionally biased region" description="Basic and acidic residues" evidence="6">
    <location>
        <begin position="1333"/>
        <end position="1352"/>
    </location>
</feature>
<dbReference type="Pfam" id="PF24657">
    <property type="entry name" value="DUF7646"/>
    <property type="match status" value="1"/>
</dbReference>
<dbReference type="PANTHER" id="PTHR15180:SF1">
    <property type="entry name" value="GENERAL TRANSCRIPTION FACTOR 3C POLYPEPTIDE 1"/>
    <property type="match status" value="1"/>
</dbReference>
<evidence type="ECO:0000256" key="3">
    <source>
        <dbReference type="ARBA" id="ARBA00023125"/>
    </source>
</evidence>
<evidence type="ECO:0000256" key="5">
    <source>
        <dbReference type="ARBA" id="ARBA00023242"/>
    </source>
</evidence>
<evidence type="ECO:0000259" key="11">
    <source>
        <dbReference type="Pfam" id="PF24655"/>
    </source>
</evidence>
<feature type="region of interest" description="Disordered" evidence="6">
    <location>
        <begin position="1047"/>
        <end position="1078"/>
    </location>
</feature>
<evidence type="ECO:0000259" key="13">
    <source>
        <dbReference type="Pfam" id="PF24658"/>
    </source>
</evidence>
<evidence type="ECO:0000259" key="8">
    <source>
        <dbReference type="Pfam" id="PF23704"/>
    </source>
</evidence>
<keyword evidence="15" id="KW-1185">Reference proteome</keyword>
<feature type="region of interest" description="Disordered" evidence="6">
    <location>
        <begin position="1330"/>
        <end position="1380"/>
    </location>
</feature>
<feature type="region of interest" description="Disordered" evidence="6">
    <location>
        <begin position="1773"/>
        <end position="1800"/>
    </location>
</feature>
<feature type="region of interest" description="Disordered" evidence="6">
    <location>
        <begin position="438"/>
        <end position="504"/>
    </location>
</feature>
<feature type="region of interest" description="Disordered" evidence="6">
    <location>
        <begin position="1619"/>
        <end position="1638"/>
    </location>
</feature>
<feature type="region of interest" description="Disordered" evidence="6">
    <location>
        <begin position="1647"/>
        <end position="1759"/>
    </location>
</feature>
<protein>
    <recommendedName>
        <fullName evidence="16">B-block binding subunit of TFIIIC domain-containing protein</fullName>
    </recommendedName>
</protein>
<dbReference type="InterPro" id="IPR007309">
    <property type="entry name" value="TFIIIC_Bblock-bd"/>
</dbReference>
<dbReference type="Proteomes" id="UP001633002">
    <property type="component" value="Unassembled WGS sequence"/>
</dbReference>
<evidence type="ECO:0000313" key="14">
    <source>
        <dbReference type="EMBL" id="KAL3699830.1"/>
    </source>
</evidence>
<dbReference type="InterPro" id="IPR056064">
    <property type="entry name" value="DUF7647"/>
</dbReference>
<gene>
    <name evidence="14" type="ORF">R1sor_017852</name>
</gene>
<evidence type="ECO:0000256" key="1">
    <source>
        <dbReference type="ARBA" id="ARBA00004123"/>
    </source>
</evidence>
<evidence type="ECO:0000256" key="2">
    <source>
        <dbReference type="ARBA" id="ARBA00022553"/>
    </source>
</evidence>
<dbReference type="EMBL" id="JBJQOH010000001">
    <property type="protein sequence ID" value="KAL3699830.1"/>
    <property type="molecule type" value="Genomic_DNA"/>
</dbReference>
<dbReference type="GO" id="GO:0005634">
    <property type="term" value="C:nucleus"/>
    <property type="evidence" value="ECO:0007669"/>
    <property type="project" value="UniProtKB-SubCell"/>
</dbReference>
<keyword evidence="4" id="KW-0804">Transcription</keyword>
<dbReference type="Pfam" id="PF04182">
    <property type="entry name" value="B-block_TFIIIC"/>
    <property type="match status" value="1"/>
</dbReference>
<dbReference type="GO" id="GO:0003677">
    <property type="term" value="F:DNA binding"/>
    <property type="evidence" value="ECO:0007669"/>
    <property type="project" value="UniProtKB-KW"/>
</dbReference>
<dbReference type="InterPro" id="IPR056467">
    <property type="entry name" value="eWH_GTF3C1"/>
</dbReference>
<dbReference type="Gene3D" id="1.10.10.10">
    <property type="entry name" value="Winged helix-like DNA-binding domain superfamily/Winged helix DNA-binding domain"/>
    <property type="match status" value="1"/>
</dbReference>
<organism evidence="14 15">
    <name type="scientific">Riccia sorocarpa</name>
    <dbReference type="NCBI Taxonomy" id="122646"/>
    <lineage>
        <taxon>Eukaryota</taxon>
        <taxon>Viridiplantae</taxon>
        <taxon>Streptophyta</taxon>
        <taxon>Embryophyta</taxon>
        <taxon>Marchantiophyta</taxon>
        <taxon>Marchantiopsida</taxon>
        <taxon>Marchantiidae</taxon>
        <taxon>Marchantiales</taxon>
        <taxon>Ricciaceae</taxon>
        <taxon>Riccia</taxon>
    </lineage>
</organism>
<feature type="compositionally biased region" description="Basic and acidic residues" evidence="6">
    <location>
        <begin position="1047"/>
        <end position="1069"/>
    </location>
</feature>